<organism evidence="17 18">
    <name type="scientific">Salibacter halophilus</name>
    <dbReference type="NCBI Taxonomy" id="1803916"/>
    <lineage>
        <taxon>Bacteria</taxon>
        <taxon>Pseudomonadati</taxon>
        <taxon>Bacteroidota</taxon>
        <taxon>Flavobacteriia</taxon>
        <taxon>Flavobacteriales</taxon>
        <taxon>Salibacteraceae</taxon>
        <taxon>Salibacter</taxon>
    </lineage>
</organism>
<dbReference type="SUPFAM" id="SSF55486">
    <property type="entry name" value="Metalloproteases ('zincins'), catalytic domain"/>
    <property type="match status" value="1"/>
</dbReference>
<keyword evidence="12" id="KW-0482">Metalloprotease</keyword>
<dbReference type="PRINTS" id="PR00756">
    <property type="entry name" value="ALADIPTASE"/>
</dbReference>
<dbReference type="OrthoDB" id="100605at2"/>
<dbReference type="InterPro" id="IPR014782">
    <property type="entry name" value="Peptidase_M1_dom"/>
</dbReference>
<reference evidence="17 18" key="1">
    <citation type="submission" date="2019-09" db="EMBL/GenBank/DDBJ databases">
        <title>Genomes of Cryomorphaceae.</title>
        <authorList>
            <person name="Bowman J.P."/>
        </authorList>
    </citation>
    <scope>NUCLEOTIDE SEQUENCE [LARGE SCALE GENOMIC DNA]</scope>
    <source>
        <strain evidence="17 18">KCTC 52047</strain>
    </source>
</reference>
<dbReference type="GO" id="GO:0005615">
    <property type="term" value="C:extracellular space"/>
    <property type="evidence" value="ECO:0007669"/>
    <property type="project" value="TreeGrafter"/>
</dbReference>
<name>A0A6N6MAD6_9FLAO</name>
<evidence type="ECO:0000256" key="6">
    <source>
        <dbReference type="ARBA" id="ARBA00022438"/>
    </source>
</evidence>
<evidence type="ECO:0000259" key="15">
    <source>
        <dbReference type="Pfam" id="PF17900"/>
    </source>
</evidence>
<evidence type="ECO:0000256" key="11">
    <source>
        <dbReference type="ARBA" id="ARBA00022833"/>
    </source>
</evidence>
<evidence type="ECO:0000256" key="8">
    <source>
        <dbReference type="ARBA" id="ARBA00022723"/>
    </source>
</evidence>
<dbReference type="Gene3D" id="2.60.40.1730">
    <property type="entry name" value="tricorn interacting facor f3 domain"/>
    <property type="match status" value="1"/>
</dbReference>
<dbReference type="InterPro" id="IPR027268">
    <property type="entry name" value="Peptidase_M4/M1_CTD_sf"/>
</dbReference>
<dbReference type="NCBIfam" id="TIGR04183">
    <property type="entry name" value="Por_Secre_tail"/>
    <property type="match status" value="1"/>
</dbReference>
<evidence type="ECO:0000259" key="16">
    <source>
        <dbReference type="Pfam" id="PF18962"/>
    </source>
</evidence>
<dbReference type="GO" id="GO:0006508">
    <property type="term" value="P:proteolysis"/>
    <property type="evidence" value="ECO:0007669"/>
    <property type="project" value="UniProtKB-KW"/>
</dbReference>
<comment type="similarity">
    <text evidence="3">Belongs to the peptidase M1 family.</text>
</comment>
<dbReference type="Proteomes" id="UP000435357">
    <property type="component" value="Unassembled WGS sequence"/>
</dbReference>
<evidence type="ECO:0000256" key="1">
    <source>
        <dbReference type="ARBA" id="ARBA00000098"/>
    </source>
</evidence>
<evidence type="ECO:0000256" key="4">
    <source>
        <dbReference type="ARBA" id="ARBA00012564"/>
    </source>
</evidence>
<dbReference type="InterPro" id="IPR045357">
    <property type="entry name" value="Aminopeptidase_N-like_N"/>
</dbReference>
<proteinExistence type="inferred from homology"/>
<feature type="domain" description="Aminopeptidase N-like N-terminal" evidence="15">
    <location>
        <begin position="37"/>
        <end position="211"/>
    </location>
</feature>
<evidence type="ECO:0000256" key="7">
    <source>
        <dbReference type="ARBA" id="ARBA00022670"/>
    </source>
</evidence>
<dbReference type="PANTHER" id="PTHR11533:SF174">
    <property type="entry name" value="PUROMYCIN-SENSITIVE AMINOPEPTIDASE-RELATED"/>
    <property type="match status" value="1"/>
</dbReference>
<keyword evidence="9 13" id="KW-0732">Signal</keyword>
<dbReference type="Pfam" id="PF18962">
    <property type="entry name" value="Por_Secre_tail"/>
    <property type="match status" value="1"/>
</dbReference>
<evidence type="ECO:0000313" key="17">
    <source>
        <dbReference type="EMBL" id="KAB1066212.1"/>
    </source>
</evidence>
<dbReference type="GO" id="GO:0043171">
    <property type="term" value="P:peptide catabolic process"/>
    <property type="evidence" value="ECO:0007669"/>
    <property type="project" value="TreeGrafter"/>
</dbReference>
<feature type="domain" description="Peptidase M1 membrane alanine aminopeptidase" evidence="14">
    <location>
        <begin position="263"/>
        <end position="447"/>
    </location>
</feature>
<dbReference type="InterPro" id="IPR001930">
    <property type="entry name" value="Peptidase_M1"/>
</dbReference>
<comment type="caution">
    <text evidence="17">The sequence shown here is derived from an EMBL/GenBank/DDBJ whole genome shotgun (WGS) entry which is preliminary data.</text>
</comment>
<keyword evidence="7" id="KW-0645">Protease</keyword>
<dbReference type="SUPFAM" id="SSF63737">
    <property type="entry name" value="Leukotriene A4 hydrolase N-terminal domain"/>
    <property type="match status" value="1"/>
</dbReference>
<dbReference type="Pfam" id="PF17900">
    <property type="entry name" value="Peptidase_M1_N"/>
    <property type="match status" value="1"/>
</dbReference>
<evidence type="ECO:0000256" key="10">
    <source>
        <dbReference type="ARBA" id="ARBA00022801"/>
    </source>
</evidence>
<dbReference type="InterPro" id="IPR026444">
    <property type="entry name" value="Secre_tail"/>
</dbReference>
<keyword evidence="10" id="KW-0378">Hydrolase</keyword>
<evidence type="ECO:0000256" key="9">
    <source>
        <dbReference type="ARBA" id="ARBA00022729"/>
    </source>
</evidence>
<gene>
    <name evidence="17" type="ORF">F3059_01695</name>
</gene>
<dbReference type="GO" id="GO:0005737">
    <property type="term" value="C:cytoplasm"/>
    <property type="evidence" value="ECO:0007669"/>
    <property type="project" value="TreeGrafter"/>
</dbReference>
<dbReference type="GO" id="GO:0016285">
    <property type="term" value="F:alanyl aminopeptidase activity"/>
    <property type="evidence" value="ECO:0007669"/>
    <property type="project" value="UniProtKB-EC"/>
</dbReference>
<dbReference type="EMBL" id="WACR01000001">
    <property type="protein sequence ID" value="KAB1066212.1"/>
    <property type="molecule type" value="Genomic_DNA"/>
</dbReference>
<comment type="catalytic activity">
    <reaction evidence="1">
        <text>Release of an N-terminal amino acid, Xaa-|-Yaa- from a peptide, amide or arylamide. Xaa is preferably Ala, but may be most amino acids including Pro (slow action). When a terminal hydrophobic residue is followed by a prolyl residue, the two may be released as an intact Xaa-Pro dipeptide.</text>
        <dbReference type="EC" id="3.4.11.2"/>
    </reaction>
</comment>
<keyword evidence="18" id="KW-1185">Reference proteome</keyword>
<dbReference type="InterPro" id="IPR042097">
    <property type="entry name" value="Aminopeptidase_N-like_N_sf"/>
</dbReference>
<dbReference type="EC" id="3.4.11.2" evidence="4"/>
<comment type="cofactor">
    <cofactor evidence="2">
        <name>Zn(2+)</name>
        <dbReference type="ChEBI" id="CHEBI:29105"/>
    </cofactor>
</comment>
<evidence type="ECO:0000259" key="14">
    <source>
        <dbReference type="Pfam" id="PF01433"/>
    </source>
</evidence>
<dbReference type="GO" id="GO:0070006">
    <property type="term" value="F:metalloaminopeptidase activity"/>
    <property type="evidence" value="ECO:0007669"/>
    <property type="project" value="TreeGrafter"/>
</dbReference>
<sequence>MKNSFLILFLFLSVMVRSQVTYDNMENLRSDSIDVLHYHLDLDMTQTENQFISGAATVKFSSLDDGLQHLPLDLLALTVDSVKQENQQLNFSYNDTLLIINLGRVVDSSDVDSVVVHYSGSPTQDATWGGFFFSGNYAYNMGVGFDAKPHNYGRIWHPCFDNFKERATYSFNVKTDDNQVSTCNGILVNETQNGQVTTRQWELNDAIPSYLACIAVAPYATVHQNHRNIPIELYSLPSDTNNLKASFSTLPDAMDAYIDNYGPYRFSKVGYSIVPFNAGAMEHATNIAYPRYAIDGTLGNETLMAHELSHHWWGDLATCETPEEMWLNEGMASFSEYLYLEHVYGYDRAKQAIKQTLETVVKRAHIDEDEFRPVSGVPHQYTYGRHVYDKGSLVAHNLRFYLGDSTFFNGVESFLDQYRFKTMNSEQLRDHLNTQSTTDISPFFDDWVFGAGFPTIEIEEFSSSQSGNNYAIELTTEQKLFGADEFYTNVPVNITFYGQNREKHTVRVVHDSQFATHYINNVPFDPQFVTVNEDVKLAQAVLDDFYEIESPGQLTADYSNFDLDVKQVSDSALLRVEHYYSAADEVDKSFQPYKISNTHYWRVDGIIPIDFHATGSLQYSASGTNSFLDTGLVSTTEDSLILLYREIGSDQWSEYPHYSKNVLGNPNNGFGLIQLDTVLLGEYAFANLDHSVLGKSELKMPSEKDYKLYPNPTKDFVNVSCNECKGSKLSLFNVKGQLIKEDELTQDLTRIQLPDSTGKYIYIIKDDDKILERGTLISQ</sequence>
<keyword evidence="8" id="KW-0479">Metal-binding</keyword>
<keyword evidence="6" id="KW-0031">Aminopeptidase</keyword>
<dbReference type="PANTHER" id="PTHR11533">
    <property type="entry name" value="PROTEASE M1 ZINC METALLOPROTEASE"/>
    <property type="match status" value="1"/>
</dbReference>
<dbReference type="Gene3D" id="1.10.390.10">
    <property type="entry name" value="Neutral Protease Domain 2"/>
    <property type="match status" value="1"/>
</dbReference>
<dbReference type="InterPro" id="IPR050344">
    <property type="entry name" value="Peptidase_M1_aminopeptidases"/>
</dbReference>
<evidence type="ECO:0000256" key="13">
    <source>
        <dbReference type="SAM" id="SignalP"/>
    </source>
</evidence>
<accession>A0A6N6MAD6</accession>
<dbReference type="CDD" id="cd09603">
    <property type="entry name" value="M1_APN_like"/>
    <property type="match status" value="1"/>
</dbReference>
<evidence type="ECO:0000256" key="5">
    <source>
        <dbReference type="ARBA" id="ARBA00015611"/>
    </source>
</evidence>
<evidence type="ECO:0000313" key="18">
    <source>
        <dbReference type="Proteomes" id="UP000435357"/>
    </source>
</evidence>
<feature type="domain" description="Secretion system C-terminal sorting" evidence="16">
    <location>
        <begin position="708"/>
        <end position="768"/>
    </location>
</feature>
<evidence type="ECO:0000256" key="2">
    <source>
        <dbReference type="ARBA" id="ARBA00001947"/>
    </source>
</evidence>
<evidence type="ECO:0000256" key="3">
    <source>
        <dbReference type="ARBA" id="ARBA00010136"/>
    </source>
</evidence>
<dbReference type="RefSeq" id="WP_151166200.1">
    <property type="nucleotide sequence ID" value="NZ_WACR01000001.1"/>
</dbReference>
<dbReference type="AlphaFoldDB" id="A0A6N6MAD6"/>
<dbReference type="GO" id="GO:0008270">
    <property type="term" value="F:zinc ion binding"/>
    <property type="evidence" value="ECO:0007669"/>
    <property type="project" value="InterPro"/>
</dbReference>
<protein>
    <recommendedName>
        <fullName evidence="5">Aminopeptidase N</fullName>
        <ecNumber evidence="4">3.4.11.2</ecNumber>
    </recommendedName>
</protein>
<dbReference type="Pfam" id="PF01433">
    <property type="entry name" value="Peptidase_M1"/>
    <property type="match status" value="1"/>
</dbReference>
<keyword evidence="11" id="KW-0862">Zinc</keyword>
<evidence type="ECO:0000256" key="12">
    <source>
        <dbReference type="ARBA" id="ARBA00023049"/>
    </source>
</evidence>
<dbReference type="GO" id="GO:0042277">
    <property type="term" value="F:peptide binding"/>
    <property type="evidence" value="ECO:0007669"/>
    <property type="project" value="TreeGrafter"/>
</dbReference>
<feature type="chain" id="PRO_5027079636" description="Aminopeptidase N" evidence="13">
    <location>
        <begin position="19"/>
        <end position="779"/>
    </location>
</feature>
<feature type="signal peptide" evidence="13">
    <location>
        <begin position="1"/>
        <end position="18"/>
    </location>
</feature>
<dbReference type="GO" id="GO:0016020">
    <property type="term" value="C:membrane"/>
    <property type="evidence" value="ECO:0007669"/>
    <property type="project" value="TreeGrafter"/>
</dbReference>